<dbReference type="AlphaFoldDB" id="W7F1N4"/>
<evidence type="ECO:0000313" key="3">
    <source>
        <dbReference type="Proteomes" id="UP000030688"/>
    </source>
</evidence>
<dbReference type="Proteomes" id="UP000030688">
    <property type="component" value="Unassembled WGS sequence"/>
</dbReference>
<gene>
    <name evidence="2" type="ORF">PFBG_05178</name>
</gene>
<dbReference type="EMBL" id="KE123642">
    <property type="protein sequence ID" value="EUR64178.1"/>
    <property type="molecule type" value="Genomic_DNA"/>
</dbReference>
<feature type="region of interest" description="Disordered" evidence="1">
    <location>
        <begin position="36"/>
        <end position="56"/>
    </location>
</feature>
<reference evidence="3" key="1">
    <citation type="submission" date="2007-11" db="EMBL/GenBank/DDBJ databases">
        <authorList>
            <consortium name="The Broad Institute Genome Sequencing Platform"/>
            <person name="Volkman S.K."/>
            <person name="Daily J.P."/>
            <person name="Sarr O."/>
            <person name="Ndiaye D."/>
            <person name="Ndir O."/>
            <person name="Mboup S."/>
            <person name="Lukens A."/>
            <person name="Stange-Thomann N."/>
            <person name="Mauceli E."/>
            <person name="Gnerre S."/>
            <person name="Jaffe D."/>
            <person name="Zainoun J."/>
            <person name="Wiegand R.C."/>
            <person name="Birren B."/>
            <person name="Galagan J."/>
            <person name="Lander E."/>
            <person name="Wirth D.F."/>
        </authorList>
    </citation>
    <scope>NUCLEOTIDE SEQUENCE [LARGE SCALE GENOMIC DNA]</scope>
    <source>
        <strain evidence="3">7G8</strain>
    </source>
</reference>
<sequence>MRVKQPMKVKQLKSAKSLKIIKRVVKITIKMKRINRKRKKHQTMTNTNLFKILKSS</sequence>
<evidence type="ECO:0000313" key="2">
    <source>
        <dbReference type="EMBL" id="EUR64178.1"/>
    </source>
</evidence>
<reference evidence="2 3" key="2">
    <citation type="submission" date="2013-02" db="EMBL/GenBank/DDBJ databases">
        <title>The Genome Sequence of Plasmodium falciparum 7G8.</title>
        <authorList>
            <consortium name="The Broad Institute Genome Sequencing Platform"/>
            <consortium name="The Broad Institute Genome Sequencing Center for Infectious Disease"/>
            <person name="Neafsey D."/>
            <person name="Cheeseman I."/>
            <person name="Volkman S."/>
            <person name="Adams J."/>
            <person name="Walker B."/>
            <person name="Young S.K."/>
            <person name="Zeng Q."/>
            <person name="Gargeya S."/>
            <person name="Fitzgerald M."/>
            <person name="Haas B."/>
            <person name="Abouelleil A."/>
            <person name="Alvarado L."/>
            <person name="Arachchi H.M."/>
            <person name="Berlin A.M."/>
            <person name="Chapman S.B."/>
            <person name="Dewar J."/>
            <person name="Goldberg J."/>
            <person name="Griggs A."/>
            <person name="Gujja S."/>
            <person name="Hansen M."/>
            <person name="Howarth C."/>
            <person name="Imamovic A."/>
            <person name="Larimer J."/>
            <person name="McCowan C."/>
            <person name="Murphy C."/>
            <person name="Neiman D."/>
            <person name="Pearson M."/>
            <person name="Priest M."/>
            <person name="Roberts A."/>
            <person name="Saif S."/>
            <person name="Shea T."/>
            <person name="Sisk P."/>
            <person name="Sykes S."/>
            <person name="Wortman J."/>
            <person name="Nusbaum C."/>
            <person name="Birren B."/>
        </authorList>
    </citation>
    <scope>NUCLEOTIDE SEQUENCE [LARGE SCALE GENOMIC DNA]</scope>
    <source>
        <strain evidence="2 3">7G8</strain>
    </source>
</reference>
<name>W7F1N4_PLAF8</name>
<feature type="compositionally biased region" description="Polar residues" evidence="1">
    <location>
        <begin position="43"/>
        <end position="56"/>
    </location>
</feature>
<organism evidence="2 3">
    <name type="scientific">Plasmodium falciparum (isolate 7G8)</name>
    <dbReference type="NCBI Taxonomy" id="57266"/>
    <lineage>
        <taxon>Eukaryota</taxon>
        <taxon>Sar</taxon>
        <taxon>Alveolata</taxon>
        <taxon>Apicomplexa</taxon>
        <taxon>Aconoidasida</taxon>
        <taxon>Haemosporida</taxon>
        <taxon>Plasmodiidae</taxon>
        <taxon>Plasmodium</taxon>
        <taxon>Plasmodium (Laverania)</taxon>
    </lineage>
</organism>
<protein>
    <submittedName>
        <fullName evidence="2">Uncharacterized protein</fullName>
    </submittedName>
</protein>
<proteinExistence type="predicted"/>
<evidence type="ECO:0000256" key="1">
    <source>
        <dbReference type="SAM" id="MobiDB-lite"/>
    </source>
</evidence>
<accession>W7F1N4</accession>